<dbReference type="SUPFAM" id="SSF52540">
    <property type="entry name" value="P-loop containing nucleoside triphosphate hydrolases"/>
    <property type="match status" value="1"/>
</dbReference>
<evidence type="ECO:0000259" key="10">
    <source>
        <dbReference type="PROSITE" id="PS50893"/>
    </source>
</evidence>
<dbReference type="Pfam" id="PF00005">
    <property type="entry name" value="ABC_tran"/>
    <property type="match status" value="1"/>
</dbReference>
<feature type="domain" description="ABC transmembrane type-1" evidence="11">
    <location>
        <begin position="16"/>
        <end position="299"/>
    </location>
</feature>
<feature type="transmembrane region" description="Helical" evidence="9">
    <location>
        <begin position="20"/>
        <end position="40"/>
    </location>
</feature>
<feature type="transmembrane region" description="Helical" evidence="9">
    <location>
        <begin position="277"/>
        <end position="297"/>
    </location>
</feature>
<name>A0A9D1E5Q0_9FIRM</name>
<dbReference type="GO" id="GO:0015421">
    <property type="term" value="F:ABC-type oligopeptide transporter activity"/>
    <property type="evidence" value="ECO:0007669"/>
    <property type="project" value="TreeGrafter"/>
</dbReference>
<dbReference type="AlphaFoldDB" id="A0A9D1E5Q0"/>
<dbReference type="SUPFAM" id="SSF90123">
    <property type="entry name" value="ABC transporter transmembrane region"/>
    <property type="match status" value="1"/>
</dbReference>
<dbReference type="InterPro" id="IPR036640">
    <property type="entry name" value="ABC1_TM_sf"/>
</dbReference>
<feature type="transmembrane region" description="Helical" evidence="9">
    <location>
        <begin position="232"/>
        <end position="257"/>
    </location>
</feature>
<dbReference type="PROSITE" id="PS50929">
    <property type="entry name" value="ABC_TM1F"/>
    <property type="match status" value="1"/>
</dbReference>
<evidence type="ECO:0000256" key="1">
    <source>
        <dbReference type="ARBA" id="ARBA00004651"/>
    </source>
</evidence>
<dbReference type="PANTHER" id="PTHR43394:SF1">
    <property type="entry name" value="ATP-BINDING CASSETTE SUB-FAMILY B MEMBER 10, MITOCHONDRIAL"/>
    <property type="match status" value="1"/>
</dbReference>
<dbReference type="PANTHER" id="PTHR43394">
    <property type="entry name" value="ATP-DEPENDENT PERMEASE MDL1, MITOCHONDRIAL"/>
    <property type="match status" value="1"/>
</dbReference>
<organism evidence="12 13">
    <name type="scientific">Candidatus Coproplasma avicola</name>
    <dbReference type="NCBI Taxonomy" id="2840744"/>
    <lineage>
        <taxon>Bacteria</taxon>
        <taxon>Bacillati</taxon>
        <taxon>Bacillota</taxon>
        <taxon>Clostridia</taxon>
        <taxon>Eubacteriales</taxon>
        <taxon>Candidatus Coproplasma</taxon>
    </lineage>
</organism>
<reference evidence="12" key="1">
    <citation type="submission" date="2020-10" db="EMBL/GenBank/DDBJ databases">
        <authorList>
            <person name="Gilroy R."/>
        </authorList>
    </citation>
    <scope>NUCLEOTIDE SEQUENCE</scope>
    <source>
        <strain evidence="12">ChiW16-3235</strain>
    </source>
</reference>
<dbReference type="Gene3D" id="1.20.1560.10">
    <property type="entry name" value="ABC transporter type 1, transmembrane domain"/>
    <property type="match status" value="1"/>
</dbReference>
<dbReference type="CDD" id="cd18548">
    <property type="entry name" value="ABC_6TM_Tm287_like"/>
    <property type="match status" value="1"/>
</dbReference>
<comment type="caution">
    <text evidence="12">The sequence shown here is derived from an EMBL/GenBank/DDBJ whole genome shotgun (WGS) entry which is preliminary data.</text>
</comment>
<proteinExistence type="predicted"/>
<feature type="transmembrane region" description="Helical" evidence="9">
    <location>
        <begin position="160"/>
        <end position="182"/>
    </location>
</feature>
<gene>
    <name evidence="12" type="ORF">IAB94_02685</name>
</gene>
<evidence type="ECO:0000256" key="7">
    <source>
        <dbReference type="ARBA" id="ARBA00022989"/>
    </source>
</evidence>
<evidence type="ECO:0000256" key="4">
    <source>
        <dbReference type="ARBA" id="ARBA00022692"/>
    </source>
</evidence>
<dbReference type="Gene3D" id="3.40.50.300">
    <property type="entry name" value="P-loop containing nucleotide triphosphate hydrolases"/>
    <property type="match status" value="1"/>
</dbReference>
<keyword evidence="3" id="KW-1003">Cell membrane</keyword>
<keyword evidence="5" id="KW-0547">Nucleotide-binding</keyword>
<accession>A0A9D1E5Q0</accession>
<reference evidence="12" key="2">
    <citation type="journal article" date="2021" name="PeerJ">
        <title>Extensive microbial diversity within the chicken gut microbiome revealed by metagenomics and culture.</title>
        <authorList>
            <person name="Gilroy R."/>
            <person name="Ravi A."/>
            <person name="Getino M."/>
            <person name="Pursley I."/>
            <person name="Horton D.L."/>
            <person name="Alikhan N.F."/>
            <person name="Baker D."/>
            <person name="Gharbi K."/>
            <person name="Hall N."/>
            <person name="Watson M."/>
            <person name="Adriaenssens E.M."/>
            <person name="Foster-Nyarko E."/>
            <person name="Jarju S."/>
            <person name="Secka A."/>
            <person name="Antonio M."/>
            <person name="Oren A."/>
            <person name="Chaudhuri R.R."/>
            <person name="La Ragione R."/>
            <person name="Hildebrand F."/>
            <person name="Pallen M.J."/>
        </authorList>
    </citation>
    <scope>NUCLEOTIDE SEQUENCE</scope>
    <source>
        <strain evidence="12">ChiW16-3235</strain>
    </source>
</reference>
<dbReference type="InterPro" id="IPR039421">
    <property type="entry name" value="Type_1_exporter"/>
</dbReference>
<dbReference type="GO" id="GO:0016887">
    <property type="term" value="F:ATP hydrolysis activity"/>
    <property type="evidence" value="ECO:0007669"/>
    <property type="project" value="InterPro"/>
</dbReference>
<evidence type="ECO:0000256" key="9">
    <source>
        <dbReference type="SAM" id="Phobius"/>
    </source>
</evidence>
<feature type="transmembrane region" description="Helical" evidence="9">
    <location>
        <begin position="52"/>
        <end position="78"/>
    </location>
</feature>
<dbReference type="PROSITE" id="PS00211">
    <property type="entry name" value="ABC_TRANSPORTER_1"/>
    <property type="match status" value="1"/>
</dbReference>
<dbReference type="GO" id="GO:0005886">
    <property type="term" value="C:plasma membrane"/>
    <property type="evidence" value="ECO:0007669"/>
    <property type="project" value="UniProtKB-SubCell"/>
</dbReference>
<dbReference type="PROSITE" id="PS50893">
    <property type="entry name" value="ABC_TRANSPORTER_2"/>
    <property type="match status" value="1"/>
</dbReference>
<evidence type="ECO:0000313" key="12">
    <source>
        <dbReference type="EMBL" id="HIR66940.1"/>
    </source>
</evidence>
<dbReference type="SMART" id="SM00382">
    <property type="entry name" value="AAA"/>
    <property type="match status" value="1"/>
</dbReference>
<comment type="subcellular location">
    <subcellularLocation>
        <location evidence="1">Cell membrane</location>
        <topology evidence="1">Multi-pass membrane protein</topology>
    </subcellularLocation>
</comment>
<dbReference type="Pfam" id="PF00664">
    <property type="entry name" value="ABC_membrane"/>
    <property type="match status" value="1"/>
</dbReference>
<evidence type="ECO:0000259" key="11">
    <source>
        <dbReference type="PROSITE" id="PS50929"/>
    </source>
</evidence>
<keyword evidence="6 12" id="KW-0067">ATP-binding</keyword>
<sequence>MRKLLKYLKHYKLESVLAPFFKLLEATFELIVPLIVASIVDDGVKGGRGASYVVYMCLLLVALGVVGLISSVTAQYFAAKSAVGFAKELRSDLFKKMQSLSYSQIDKIGTSRMITRMTSDVNQIQSGVNLVLRLFMRSPFIVFGAMIMAFVISISVGRVFAITIAILCVVVFGIMLITIPLYKKSQANLDKVTASTRQTLVGVRVLRAFCKEKEEVDDFNKKNGALCASQKFVGLISALMNPLTYAIINVGTIVLVYVGGLEVNSGALSQGDMIALYNYMALILVELIKLANLIITVTKSFACAGRVSEIFEMPSEISCDAENIENAPHAGEHFIEFKNVCARYSGGANALTDISFTVEKGQTVGIIGGTGSGKTTLVNLIPHFYEANEGAVCVEGDNVNELGDEKLRNMCGIVPQKAVLFRGTIRQNMQWGNPGATDDQILSAIDCACAADVVASKDGGLDAYVEQGGKNFSGGQRQRLTIARALVKRPEILILDDSASALDYATDARLRANLRKLDYAPTVFIVSQRTSSIRNADKIIVLDDGKIAGMGTHEQLLESCQLYREIHYSQYEKEGA</sequence>
<evidence type="ECO:0000256" key="2">
    <source>
        <dbReference type="ARBA" id="ARBA00022448"/>
    </source>
</evidence>
<protein>
    <submittedName>
        <fullName evidence="12">ABC transporter ATP-binding protein</fullName>
    </submittedName>
</protein>
<dbReference type="GO" id="GO:0005524">
    <property type="term" value="F:ATP binding"/>
    <property type="evidence" value="ECO:0007669"/>
    <property type="project" value="UniProtKB-KW"/>
</dbReference>
<feature type="domain" description="ABC transporter" evidence="10">
    <location>
        <begin position="335"/>
        <end position="569"/>
    </location>
</feature>
<dbReference type="InterPro" id="IPR027417">
    <property type="entry name" value="P-loop_NTPase"/>
</dbReference>
<keyword evidence="4 9" id="KW-0812">Transmembrane</keyword>
<dbReference type="Proteomes" id="UP000823913">
    <property type="component" value="Unassembled WGS sequence"/>
</dbReference>
<evidence type="ECO:0000256" key="5">
    <source>
        <dbReference type="ARBA" id="ARBA00022741"/>
    </source>
</evidence>
<evidence type="ECO:0000256" key="6">
    <source>
        <dbReference type="ARBA" id="ARBA00022840"/>
    </source>
</evidence>
<keyword evidence="2" id="KW-0813">Transport</keyword>
<dbReference type="InterPro" id="IPR011527">
    <property type="entry name" value="ABC1_TM_dom"/>
</dbReference>
<feature type="transmembrane region" description="Helical" evidence="9">
    <location>
        <begin position="134"/>
        <end position="154"/>
    </location>
</feature>
<dbReference type="InterPro" id="IPR003439">
    <property type="entry name" value="ABC_transporter-like_ATP-bd"/>
</dbReference>
<evidence type="ECO:0000256" key="3">
    <source>
        <dbReference type="ARBA" id="ARBA00022475"/>
    </source>
</evidence>
<keyword evidence="8 9" id="KW-0472">Membrane</keyword>
<evidence type="ECO:0000313" key="13">
    <source>
        <dbReference type="Proteomes" id="UP000823913"/>
    </source>
</evidence>
<dbReference type="FunFam" id="3.40.50.300:FF:000854">
    <property type="entry name" value="Multidrug ABC transporter ATP-binding protein"/>
    <property type="match status" value="1"/>
</dbReference>
<dbReference type="EMBL" id="DVHK01000064">
    <property type="protein sequence ID" value="HIR66940.1"/>
    <property type="molecule type" value="Genomic_DNA"/>
</dbReference>
<evidence type="ECO:0000256" key="8">
    <source>
        <dbReference type="ARBA" id="ARBA00023136"/>
    </source>
</evidence>
<keyword evidence="7 9" id="KW-1133">Transmembrane helix</keyword>
<dbReference type="InterPro" id="IPR003593">
    <property type="entry name" value="AAA+_ATPase"/>
</dbReference>
<dbReference type="InterPro" id="IPR017871">
    <property type="entry name" value="ABC_transporter-like_CS"/>
</dbReference>